<reference evidence="2" key="1">
    <citation type="submission" date="2015-01" db="EMBL/GenBank/DDBJ databases">
        <authorList>
            <person name="Aksoy S."/>
            <person name="Warren W."/>
            <person name="Wilson R.K."/>
        </authorList>
    </citation>
    <scope>NUCLEOTIDE SEQUENCE [LARGE SCALE GENOMIC DNA]</scope>
    <source>
        <strain evidence="2">IAEA</strain>
    </source>
</reference>
<dbReference type="Proteomes" id="UP000092460">
    <property type="component" value="Unassembled WGS sequence"/>
</dbReference>
<dbReference type="EMBL" id="JXJN01006998">
    <property type="status" value="NOT_ANNOTATED_CDS"/>
    <property type="molecule type" value="Genomic_DNA"/>
</dbReference>
<accession>A0A1B0B159</accession>
<protein>
    <submittedName>
        <fullName evidence="1">Uncharacterized protein</fullName>
    </submittedName>
</protein>
<dbReference type="AlphaFoldDB" id="A0A1B0B159"/>
<dbReference type="VEuPathDB" id="VectorBase:GPPI015399"/>
<dbReference type="EnsemblMetazoa" id="GPPI015399-RA">
    <property type="protein sequence ID" value="GPPI015399-PA"/>
    <property type="gene ID" value="GPPI015399"/>
</dbReference>
<keyword evidence="2" id="KW-1185">Reference proteome</keyword>
<evidence type="ECO:0000313" key="1">
    <source>
        <dbReference type="EnsemblMetazoa" id="GPPI015399-PA"/>
    </source>
</evidence>
<reference evidence="1" key="2">
    <citation type="submission" date="2020-05" db="UniProtKB">
        <authorList>
            <consortium name="EnsemblMetazoa"/>
        </authorList>
    </citation>
    <scope>IDENTIFICATION</scope>
    <source>
        <strain evidence="1">IAEA</strain>
    </source>
</reference>
<sequence length="95" mass="10940">MSCVEIAPFKNKICVKIRPTLSSVNNLGSDHPIHHSVVETRLKFGKACFLPLTILMHPNIIIGCILAFDRSFDPFLLIHERNKRWAYARVHNKFL</sequence>
<name>A0A1B0B159_9MUSC</name>
<organism evidence="1 2">
    <name type="scientific">Glossina palpalis gambiensis</name>
    <dbReference type="NCBI Taxonomy" id="67801"/>
    <lineage>
        <taxon>Eukaryota</taxon>
        <taxon>Metazoa</taxon>
        <taxon>Ecdysozoa</taxon>
        <taxon>Arthropoda</taxon>
        <taxon>Hexapoda</taxon>
        <taxon>Insecta</taxon>
        <taxon>Pterygota</taxon>
        <taxon>Neoptera</taxon>
        <taxon>Endopterygota</taxon>
        <taxon>Diptera</taxon>
        <taxon>Brachycera</taxon>
        <taxon>Muscomorpha</taxon>
        <taxon>Hippoboscoidea</taxon>
        <taxon>Glossinidae</taxon>
        <taxon>Glossina</taxon>
    </lineage>
</organism>
<proteinExistence type="predicted"/>
<evidence type="ECO:0000313" key="2">
    <source>
        <dbReference type="Proteomes" id="UP000092460"/>
    </source>
</evidence>